<dbReference type="InterPro" id="IPR036163">
    <property type="entry name" value="HMA_dom_sf"/>
</dbReference>
<comment type="similarity">
    <text evidence="2">Belongs to the cation transport ATPase (P-type) (TC 3.A.3) family. Type IB subfamily.</text>
</comment>
<dbReference type="SUPFAM" id="SSF56784">
    <property type="entry name" value="HAD-like"/>
    <property type="match status" value="1"/>
</dbReference>
<feature type="transmembrane region" description="Helical" evidence="8">
    <location>
        <begin position="816"/>
        <end position="837"/>
    </location>
</feature>
<organism evidence="10">
    <name type="scientific">uncultured marine group II/III euryarchaeote KM3_74_A11</name>
    <dbReference type="NCBI Taxonomy" id="1456500"/>
    <lineage>
        <taxon>Archaea</taxon>
        <taxon>Methanobacteriati</taxon>
        <taxon>Methanobacteriota</taxon>
        <taxon>environmental samples</taxon>
    </lineage>
</organism>
<dbReference type="InterPro" id="IPR036412">
    <property type="entry name" value="HAD-like_sf"/>
</dbReference>
<evidence type="ECO:0000256" key="5">
    <source>
        <dbReference type="ARBA" id="ARBA00022967"/>
    </source>
</evidence>
<dbReference type="NCBIfam" id="TIGR01494">
    <property type="entry name" value="ATPase_P-type"/>
    <property type="match status" value="1"/>
</dbReference>
<dbReference type="GO" id="GO:0016887">
    <property type="term" value="F:ATP hydrolysis activity"/>
    <property type="evidence" value="ECO:0007669"/>
    <property type="project" value="InterPro"/>
</dbReference>
<evidence type="ECO:0000256" key="6">
    <source>
        <dbReference type="ARBA" id="ARBA00022989"/>
    </source>
</evidence>
<dbReference type="InterPro" id="IPR018303">
    <property type="entry name" value="ATPase_P-typ_P_site"/>
</dbReference>
<dbReference type="Gene3D" id="2.70.150.10">
    <property type="entry name" value="Calcium-transporting ATPase, cytoplasmic transduction domain A"/>
    <property type="match status" value="1"/>
</dbReference>
<dbReference type="Gene3D" id="3.40.1110.10">
    <property type="entry name" value="Calcium-transporting ATPase, cytoplasmic domain N"/>
    <property type="match status" value="1"/>
</dbReference>
<dbReference type="SUPFAM" id="SSF55008">
    <property type="entry name" value="HMA, heavy metal-associated domain"/>
    <property type="match status" value="1"/>
</dbReference>
<dbReference type="Gene3D" id="3.30.70.100">
    <property type="match status" value="1"/>
</dbReference>
<evidence type="ECO:0000256" key="8">
    <source>
        <dbReference type="SAM" id="Phobius"/>
    </source>
</evidence>
<keyword evidence="4" id="KW-0479">Metal-binding</keyword>
<dbReference type="GO" id="GO:0046872">
    <property type="term" value="F:metal ion binding"/>
    <property type="evidence" value="ECO:0007669"/>
    <property type="project" value="UniProtKB-KW"/>
</dbReference>
<keyword evidence="7 8" id="KW-0472">Membrane</keyword>
<dbReference type="InterPro" id="IPR008250">
    <property type="entry name" value="ATPase_P-typ_transduc_dom_A_sf"/>
</dbReference>
<gene>
    <name evidence="10" type="primary">zntA</name>
</gene>
<evidence type="ECO:0000256" key="2">
    <source>
        <dbReference type="ARBA" id="ARBA00006024"/>
    </source>
</evidence>
<feature type="domain" description="P-type ATPase A" evidence="9">
    <location>
        <begin position="383"/>
        <end position="469"/>
    </location>
</feature>
<evidence type="ECO:0000313" key="10">
    <source>
        <dbReference type="EMBL" id="AIF16353.1"/>
    </source>
</evidence>
<dbReference type="PANTHER" id="PTHR48085">
    <property type="entry name" value="CADMIUM/ZINC-TRANSPORTING ATPASE HMA2-RELATED"/>
    <property type="match status" value="1"/>
</dbReference>
<feature type="transmembrane region" description="Helical" evidence="8">
    <location>
        <begin position="260"/>
        <end position="278"/>
    </location>
</feature>
<proteinExistence type="inferred from homology"/>
<dbReference type="GO" id="GO:0016020">
    <property type="term" value="C:membrane"/>
    <property type="evidence" value="ECO:0007669"/>
    <property type="project" value="UniProtKB-SubCell"/>
</dbReference>
<dbReference type="InterPro" id="IPR044492">
    <property type="entry name" value="P_typ_ATPase_HD_dom"/>
</dbReference>
<dbReference type="GO" id="GO:0019829">
    <property type="term" value="F:ATPase-coupled monoatomic cation transmembrane transporter activity"/>
    <property type="evidence" value="ECO:0007669"/>
    <property type="project" value="InterPro"/>
</dbReference>
<feature type="transmembrane region" description="Helical" evidence="8">
    <location>
        <begin position="512"/>
        <end position="529"/>
    </location>
</feature>
<dbReference type="SFLD" id="SFLDF00027">
    <property type="entry name" value="p-type_atpase"/>
    <property type="match status" value="1"/>
</dbReference>
<feature type="transmembrane region" description="Helical" evidence="8">
    <location>
        <begin position="236"/>
        <end position="254"/>
    </location>
</feature>
<sequence>MRKREDESEGFIFFEDDDEDELLASEEKIIKDDSIESKDSQVESSELVSFQKDQIIPLQDILPKRDDEYFSAELVTDGIHNFEWPIKGMDCPDCAMKASSATNKNPAVASCKISPADGMVRLGIDLGKGDLAKANRILSSLGHEPDVDWFRLSGVTVESVMKRQHCDRTSLKRLLLSAPGILDVRLEEKDILIRRPPTMLPLTRQEHELALERMTGKSVKLVKGDVVGLSTEHWRLIGASIALVLLPIIVLLQAFSMPTIVIAGIGIVGTIVGGYRMFMEAIASIRNRVLGFQILTTMAVLGAAILQHWPEALMVVLLESVSGHLESSALVRARDAMQGGLDRLPRVARVVSGDKPRLGTVSSTTFSTGISPLSSLEPSRPEPEEIPIELVFPGTMVEVRSGELIPVDGIITEGVGQIDRAPLTGESVPIRVEEGEFVEAGLVLLRGPILIEVSAVGEDTALSNLIDRVHTYRDKPPRLQSSVELFTKFWVPTVLLGGFGVALIYGEWMMMLLLWVVACPCALLLAAPIPHATALSTAAHQGVIARGGDVLERAARVDLALLDKTGTLTSGEPRLNSLVLADGISMLEALSLAAGLEVRSNHPYASTIMLAAESEDAEPIEVKSLADGVAGVSGKSGRSKVRLGSQEWLTSEGISIAQPLHDAANDARTDGLGVSILSKSNDAIAVFTFINDDLRVGAKSLINDLSELGISVELLSGDSQPAVEALGNQLGIDSKFCRGDIDPDGKAIWVERRSQALCTMMAGDGFNDAAALAAADVGVAVGSGESVNLDAADVLIPSNDPRILSRLIRLSKKTRFIVKINLAISLIVTLVLVISVVDRWHDSLALGVFIHEGTALITLLNGIWLADENMSRLGTLGNLFKQLGRDCMEAWSSLKGLVTSSD</sequence>
<dbReference type="NCBIfam" id="TIGR01525">
    <property type="entry name" value="ATPase-IB_hvy"/>
    <property type="match status" value="1"/>
</dbReference>
<dbReference type="Pfam" id="PF00702">
    <property type="entry name" value="Hydrolase"/>
    <property type="match status" value="1"/>
</dbReference>
<dbReference type="PANTHER" id="PTHR48085:SF5">
    <property type="entry name" value="CADMIUM_ZINC-TRANSPORTING ATPASE HMA4-RELATED"/>
    <property type="match status" value="1"/>
</dbReference>
<dbReference type="Gene3D" id="3.40.50.1000">
    <property type="entry name" value="HAD superfamily/HAD-like"/>
    <property type="match status" value="1"/>
</dbReference>
<evidence type="ECO:0000256" key="7">
    <source>
        <dbReference type="ARBA" id="ARBA00023136"/>
    </source>
</evidence>
<dbReference type="InterPro" id="IPR001757">
    <property type="entry name" value="P_typ_ATPase"/>
</dbReference>
<dbReference type="SUPFAM" id="SSF81665">
    <property type="entry name" value="Calcium ATPase, transmembrane domain M"/>
    <property type="match status" value="1"/>
</dbReference>
<dbReference type="PROSITE" id="PS00154">
    <property type="entry name" value="ATPASE_E1_E2"/>
    <property type="match status" value="1"/>
</dbReference>
<keyword evidence="10" id="KW-0378">Hydrolase</keyword>
<dbReference type="InterPro" id="IPR059000">
    <property type="entry name" value="ATPase_P-type_domA"/>
</dbReference>
<reference evidence="10" key="1">
    <citation type="journal article" date="2014" name="Genome Biol. Evol.">
        <title>Pangenome evidence for extensive interdomain horizontal transfer affecting lineage core and shell genes in uncultured planktonic thaumarchaeota and euryarchaeota.</title>
        <authorList>
            <person name="Deschamps P."/>
            <person name="Zivanovic Y."/>
            <person name="Moreira D."/>
            <person name="Rodriguez-Valera F."/>
            <person name="Lopez-Garcia P."/>
        </authorList>
    </citation>
    <scope>NUCLEOTIDE SEQUENCE</scope>
</reference>
<accession>A0A075HR31</accession>
<feature type="transmembrane region" description="Helical" evidence="8">
    <location>
        <begin position="485"/>
        <end position="506"/>
    </location>
</feature>
<dbReference type="GO" id="GO:0005524">
    <property type="term" value="F:ATP binding"/>
    <property type="evidence" value="ECO:0007669"/>
    <property type="project" value="InterPro"/>
</dbReference>
<dbReference type="SUPFAM" id="SSF81653">
    <property type="entry name" value="Calcium ATPase, transduction domain A"/>
    <property type="match status" value="1"/>
</dbReference>
<keyword evidence="6 8" id="KW-1133">Transmembrane helix</keyword>
<feature type="transmembrane region" description="Helical" evidence="8">
    <location>
        <begin position="290"/>
        <end position="306"/>
    </location>
</feature>
<protein>
    <submittedName>
        <fullName evidence="10">Heavy metal translocating P-type ATPase (ZntA)</fullName>
        <ecNumber evidence="10">3.6.3.3</ecNumber>
    </submittedName>
</protein>
<dbReference type="AlphaFoldDB" id="A0A075HR31"/>
<keyword evidence="5" id="KW-1278">Translocase</keyword>
<dbReference type="SFLD" id="SFLDS00003">
    <property type="entry name" value="Haloacid_Dehalogenase"/>
    <property type="match status" value="1"/>
</dbReference>
<feature type="transmembrane region" description="Helical" evidence="8">
    <location>
        <begin position="843"/>
        <end position="866"/>
    </location>
</feature>
<evidence type="ECO:0000256" key="4">
    <source>
        <dbReference type="ARBA" id="ARBA00022723"/>
    </source>
</evidence>
<dbReference type="InterPro" id="IPR023298">
    <property type="entry name" value="ATPase_P-typ_TM_dom_sf"/>
</dbReference>
<dbReference type="PRINTS" id="PR00119">
    <property type="entry name" value="CATATPASE"/>
</dbReference>
<dbReference type="InterPro" id="IPR027256">
    <property type="entry name" value="P-typ_ATPase_IB"/>
</dbReference>
<dbReference type="EC" id="3.6.3.3" evidence="10"/>
<dbReference type="SUPFAM" id="SSF81660">
    <property type="entry name" value="Metal cation-transporting ATPase, ATP-binding domain N"/>
    <property type="match status" value="1"/>
</dbReference>
<dbReference type="InterPro" id="IPR023214">
    <property type="entry name" value="HAD_sf"/>
</dbReference>
<evidence type="ECO:0000256" key="3">
    <source>
        <dbReference type="ARBA" id="ARBA00022692"/>
    </source>
</evidence>
<dbReference type="InterPro" id="IPR051014">
    <property type="entry name" value="Cation_Transport_ATPase_IB"/>
</dbReference>
<evidence type="ECO:0000256" key="1">
    <source>
        <dbReference type="ARBA" id="ARBA00004370"/>
    </source>
</evidence>
<dbReference type="EMBL" id="KF901053">
    <property type="protein sequence ID" value="AIF16353.1"/>
    <property type="molecule type" value="Genomic_DNA"/>
</dbReference>
<dbReference type="InterPro" id="IPR023299">
    <property type="entry name" value="ATPase_P-typ_cyto_dom_N"/>
</dbReference>
<evidence type="ECO:0000259" key="9">
    <source>
        <dbReference type="Pfam" id="PF00122"/>
    </source>
</evidence>
<keyword evidence="3 8" id="KW-0812">Transmembrane</keyword>
<dbReference type="SFLD" id="SFLDG00002">
    <property type="entry name" value="C1.7:_P-type_atpase_like"/>
    <property type="match status" value="1"/>
</dbReference>
<dbReference type="Pfam" id="PF00122">
    <property type="entry name" value="E1-E2_ATPase"/>
    <property type="match status" value="1"/>
</dbReference>
<name>A0A075HR31_9EURY</name>
<comment type="subcellular location">
    <subcellularLocation>
        <location evidence="1">Membrane</location>
    </subcellularLocation>
</comment>